<evidence type="ECO:0000256" key="1">
    <source>
        <dbReference type="SAM" id="Phobius"/>
    </source>
</evidence>
<feature type="transmembrane region" description="Helical" evidence="1">
    <location>
        <begin position="6"/>
        <end position="26"/>
    </location>
</feature>
<reference evidence="4" key="1">
    <citation type="submission" date="2020-09" db="EMBL/GenBank/DDBJ databases">
        <title>The genome sequence of strain Labrenzia suaedae 4C16A.</title>
        <authorList>
            <person name="Liu Y."/>
        </authorList>
    </citation>
    <scope>NUCLEOTIDE SEQUENCE [LARGE SCALE GENOMIC DNA]</scope>
    <source>
        <strain evidence="4">4C16A</strain>
    </source>
</reference>
<dbReference type="InterPro" id="IPR036465">
    <property type="entry name" value="vWFA_dom_sf"/>
</dbReference>
<accession>A0ABR9CT66</accession>
<evidence type="ECO:0000259" key="2">
    <source>
        <dbReference type="PROSITE" id="PS50234"/>
    </source>
</evidence>
<dbReference type="Gene3D" id="3.40.50.410">
    <property type="entry name" value="von Willebrand factor, type A domain"/>
    <property type="match status" value="1"/>
</dbReference>
<organism evidence="3 4">
    <name type="scientific">Roseibium litorale</name>
    <dbReference type="NCBI Taxonomy" id="2803841"/>
    <lineage>
        <taxon>Bacteria</taxon>
        <taxon>Pseudomonadati</taxon>
        <taxon>Pseudomonadota</taxon>
        <taxon>Alphaproteobacteria</taxon>
        <taxon>Hyphomicrobiales</taxon>
        <taxon>Stappiaceae</taxon>
        <taxon>Roseibium</taxon>
    </lineage>
</organism>
<keyword evidence="1" id="KW-0812">Transmembrane</keyword>
<sequence length="296" mass="30459">MTDIVLLRPWWLAALPLLLLLGLWSWRRGPHAGAWRQVMPAPMLAAMQELGHLQAGKRQAGLSCLLAAATLAAGLAGPAVPRGDAPVLAGSGAVLIAMDMSRSVAGSPALNDAQTAAAQILTTVNGRAVGLILYNGEAYDIAAPTSDPSTLETQIAVLGPETMPGDGSRPAAALALARQMLSQVPDGDLILITDGGGIGAAAVTEAERLTSSGIRLSVLALSDAAGPAVPPEVFDKLPNISALAPARSPGPVLRLISTADSWRGDQTIASLRFLDLGPFVAILSLFPLLGLFRRTI</sequence>
<proteinExistence type="predicted"/>
<keyword evidence="4" id="KW-1185">Reference proteome</keyword>
<keyword evidence="1" id="KW-0472">Membrane</keyword>
<dbReference type="SUPFAM" id="SSF53300">
    <property type="entry name" value="vWA-like"/>
    <property type="match status" value="1"/>
</dbReference>
<dbReference type="RefSeq" id="WP_192150686.1">
    <property type="nucleotide sequence ID" value="NZ_JACYXI010000020.1"/>
</dbReference>
<evidence type="ECO:0000313" key="3">
    <source>
        <dbReference type="EMBL" id="MBD8894077.1"/>
    </source>
</evidence>
<feature type="domain" description="VWFA" evidence="2">
    <location>
        <begin position="93"/>
        <end position="271"/>
    </location>
</feature>
<keyword evidence="1" id="KW-1133">Transmembrane helix</keyword>
<dbReference type="Pfam" id="PF13519">
    <property type="entry name" value="VWA_2"/>
    <property type="match status" value="1"/>
</dbReference>
<feature type="transmembrane region" description="Helical" evidence="1">
    <location>
        <begin position="273"/>
        <end position="292"/>
    </location>
</feature>
<name>A0ABR9CT66_9HYPH</name>
<reference evidence="3 4" key="2">
    <citation type="journal article" date="2021" name="Int. J. Syst. Evol. Microbiol.">
        <title>Roseibium litorale sp. nov., isolated from a tidal flat sediment and proposal for the reclassification of Labrenzia polysiphoniae as Roseibium polysiphoniae comb. nov.</title>
        <authorList>
            <person name="Liu Y."/>
            <person name="Pei T."/>
            <person name="Du J."/>
            <person name="Chao M."/>
            <person name="Deng M.R."/>
            <person name="Zhu H."/>
        </authorList>
    </citation>
    <scope>NUCLEOTIDE SEQUENCE [LARGE SCALE GENOMIC DNA]</scope>
    <source>
        <strain evidence="3 4">4C16A</strain>
    </source>
</reference>
<protein>
    <submittedName>
        <fullName evidence="3">VWA domain-containing protein</fullName>
    </submittedName>
</protein>
<dbReference type="InterPro" id="IPR002035">
    <property type="entry name" value="VWF_A"/>
</dbReference>
<dbReference type="PROSITE" id="PS50234">
    <property type="entry name" value="VWFA"/>
    <property type="match status" value="1"/>
</dbReference>
<dbReference type="SMART" id="SM00327">
    <property type="entry name" value="VWA"/>
    <property type="match status" value="1"/>
</dbReference>
<comment type="caution">
    <text evidence="3">The sequence shown here is derived from an EMBL/GenBank/DDBJ whole genome shotgun (WGS) entry which is preliminary data.</text>
</comment>
<dbReference type="CDD" id="cd00198">
    <property type="entry name" value="vWFA"/>
    <property type="match status" value="1"/>
</dbReference>
<dbReference type="EMBL" id="JACYXI010000020">
    <property type="protein sequence ID" value="MBD8894077.1"/>
    <property type="molecule type" value="Genomic_DNA"/>
</dbReference>
<dbReference type="Proteomes" id="UP000632063">
    <property type="component" value="Unassembled WGS sequence"/>
</dbReference>
<gene>
    <name evidence="3" type="ORF">IG616_21235</name>
</gene>
<evidence type="ECO:0000313" key="4">
    <source>
        <dbReference type="Proteomes" id="UP000632063"/>
    </source>
</evidence>